<evidence type="ECO:0000313" key="2">
    <source>
        <dbReference type="Proteomes" id="UP000887159"/>
    </source>
</evidence>
<organism evidence="1 2">
    <name type="scientific">Trichonephila clavipes</name>
    <name type="common">Golden silk orbweaver</name>
    <name type="synonym">Nephila clavipes</name>
    <dbReference type="NCBI Taxonomy" id="2585209"/>
    <lineage>
        <taxon>Eukaryota</taxon>
        <taxon>Metazoa</taxon>
        <taxon>Ecdysozoa</taxon>
        <taxon>Arthropoda</taxon>
        <taxon>Chelicerata</taxon>
        <taxon>Arachnida</taxon>
        <taxon>Araneae</taxon>
        <taxon>Araneomorphae</taxon>
        <taxon>Entelegynae</taxon>
        <taxon>Araneoidea</taxon>
        <taxon>Nephilidae</taxon>
        <taxon>Trichonephila</taxon>
    </lineage>
</organism>
<gene>
    <name evidence="1" type="ORF">TNCV_1664961</name>
</gene>
<sequence>MHLWINFTPNASVLFVDVALQPEVRFTAKQNSLMKIGNNGNLVLGPFYESTPRLMIVLMNCQTKLRIIHLTAVKSVAIWKGVEEHVQCRLLFSLFQEFTEVINSIVVAKIPNPTDISLVWVPF</sequence>
<comment type="caution">
    <text evidence="1">The sequence shown here is derived from an EMBL/GenBank/DDBJ whole genome shotgun (WGS) entry which is preliminary data.</text>
</comment>
<reference evidence="1" key="1">
    <citation type="submission" date="2020-08" db="EMBL/GenBank/DDBJ databases">
        <title>Multicomponent nature underlies the extraordinary mechanical properties of spider dragline silk.</title>
        <authorList>
            <person name="Kono N."/>
            <person name="Nakamura H."/>
            <person name="Mori M."/>
            <person name="Yoshida Y."/>
            <person name="Ohtoshi R."/>
            <person name="Malay A.D."/>
            <person name="Moran D.A.P."/>
            <person name="Tomita M."/>
            <person name="Numata K."/>
            <person name="Arakawa K."/>
        </authorList>
    </citation>
    <scope>NUCLEOTIDE SEQUENCE</scope>
</reference>
<dbReference type="EMBL" id="BMAU01021220">
    <property type="protein sequence ID" value="GFY00457.1"/>
    <property type="molecule type" value="Genomic_DNA"/>
</dbReference>
<proteinExistence type="predicted"/>
<name>A0A8X6V0Z4_TRICX</name>
<dbReference type="Proteomes" id="UP000887159">
    <property type="component" value="Unassembled WGS sequence"/>
</dbReference>
<protein>
    <submittedName>
        <fullName evidence="1">Uncharacterized protein</fullName>
    </submittedName>
</protein>
<dbReference type="AlphaFoldDB" id="A0A8X6V0Z4"/>
<evidence type="ECO:0000313" key="1">
    <source>
        <dbReference type="EMBL" id="GFY00457.1"/>
    </source>
</evidence>
<accession>A0A8X6V0Z4</accession>
<keyword evidence="2" id="KW-1185">Reference proteome</keyword>